<dbReference type="PANTHER" id="PTHR42693">
    <property type="entry name" value="ARYLSULFATASE FAMILY MEMBER"/>
    <property type="match status" value="1"/>
</dbReference>
<protein>
    <submittedName>
        <fullName evidence="3">Sulfatase</fullName>
    </submittedName>
</protein>
<organism evidence="3 4">
    <name type="scientific">Ktedonobacter racemifer DSM 44963</name>
    <dbReference type="NCBI Taxonomy" id="485913"/>
    <lineage>
        <taxon>Bacteria</taxon>
        <taxon>Bacillati</taxon>
        <taxon>Chloroflexota</taxon>
        <taxon>Ktedonobacteria</taxon>
        <taxon>Ktedonobacterales</taxon>
        <taxon>Ktedonobacteraceae</taxon>
        <taxon>Ktedonobacter</taxon>
    </lineage>
</organism>
<feature type="domain" description="Sulfatase N-terminal" evidence="2">
    <location>
        <begin position="8"/>
        <end position="312"/>
    </location>
</feature>
<dbReference type="eggNOG" id="COG3119">
    <property type="taxonomic scope" value="Bacteria"/>
</dbReference>
<comment type="similarity">
    <text evidence="1">Belongs to the sulfatase family.</text>
</comment>
<keyword evidence="4" id="KW-1185">Reference proteome</keyword>
<dbReference type="InterPro" id="IPR000917">
    <property type="entry name" value="Sulfatase_N"/>
</dbReference>
<dbReference type="SUPFAM" id="SSF53649">
    <property type="entry name" value="Alkaline phosphatase-like"/>
    <property type="match status" value="1"/>
</dbReference>
<dbReference type="Gene3D" id="3.30.1120.10">
    <property type="match status" value="1"/>
</dbReference>
<dbReference type="OrthoDB" id="9762324at2"/>
<name>D6TCD4_KTERA</name>
<proteinExistence type="inferred from homology"/>
<dbReference type="GO" id="GO:0004065">
    <property type="term" value="F:arylsulfatase activity"/>
    <property type="evidence" value="ECO:0007669"/>
    <property type="project" value="TreeGrafter"/>
</dbReference>
<dbReference type="Proteomes" id="UP000004508">
    <property type="component" value="Unassembled WGS sequence"/>
</dbReference>
<evidence type="ECO:0000313" key="4">
    <source>
        <dbReference type="Proteomes" id="UP000004508"/>
    </source>
</evidence>
<dbReference type="Gene3D" id="3.40.720.10">
    <property type="entry name" value="Alkaline Phosphatase, subunit A"/>
    <property type="match status" value="1"/>
</dbReference>
<dbReference type="InterPro" id="IPR050738">
    <property type="entry name" value="Sulfatase"/>
</dbReference>
<evidence type="ECO:0000259" key="2">
    <source>
        <dbReference type="Pfam" id="PF00884"/>
    </source>
</evidence>
<accession>D6TCD4</accession>
<sequence length="452" mass="50953">MPEPTNQPDIVVVAIDTLRPDHLGCYGYPKATSPEIDALAAESIVFDRAFAAGIPTMPSFTTLFTGLHPYRHGIVAHLSKRRLAERILFLPQLLKQRGYITAACDNLAVQGNGRGSWFARGYDYYSGFVYKPFADQSKQLTDRALSLIQEYSGNPLFLFMHYWEPHTPYGPQPPYDMLHYEPNSGPIDLAEVRSIYPEYYDALLDDMKLRYPDDYAYVVAQYDGEISQVDAQVGRLTRVLKARGNWDNTIFLLLSDHGECFGEGGFYFDHHGLYDAVTHIALMLRLPGQQTRRVGALVSTEDILPTLSDLVGLPALPYPLTGTSIMPLLNDTSETIRPHVISAESTRQASLALRMLDWKVILPIVDDTQGQPLPDFYGRQRSADPLLFHLRSDPGEQRNLSDNLPDKLAEMLTILADWRTEMARITGEPDPIQSQGLTLPYSQFMERVLARR</sequence>
<dbReference type="PANTHER" id="PTHR42693:SF33">
    <property type="entry name" value="ARYLSULFATASE"/>
    <property type="match status" value="1"/>
</dbReference>
<dbReference type="AlphaFoldDB" id="D6TCD4"/>
<comment type="caution">
    <text evidence="3">The sequence shown here is derived from an EMBL/GenBank/DDBJ whole genome shotgun (WGS) entry which is preliminary data.</text>
</comment>
<dbReference type="STRING" id="485913.Krac_11540"/>
<dbReference type="Pfam" id="PF00884">
    <property type="entry name" value="Sulfatase"/>
    <property type="match status" value="1"/>
</dbReference>
<evidence type="ECO:0000256" key="1">
    <source>
        <dbReference type="ARBA" id="ARBA00008779"/>
    </source>
</evidence>
<evidence type="ECO:0000313" key="3">
    <source>
        <dbReference type="EMBL" id="EFH89951.1"/>
    </source>
</evidence>
<dbReference type="CDD" id="cd16148">
    <property type="entry name" value="sulfatase_like"/>
    <property type="match status" value="1"/>
</dbReference>
<dbReference type="InParanoid" id="D6TCD4"/>
<reference evidence="3 4" key="1">
    <citation type="journal article" date="2011" name="Stand. Genomic Sci.">
        <title>Non-contiguous finished genome sequence and contextual data of the filamentous soil bacterium Ktedonobacter racemifer type strain (SOSP1-21).</title>
        <authorList>
            <person name="Chang Y.J."/>
            <person name="Land M."/>
            <person name="Hauser L."/>
            <person name="Chertkov O."/>
            <person name="Del Rio T.G."/>
            <person name="Nolan M."/>
            <person name="Copeland A."/>
            <person name="Tice H."/>
            <person name="Cheng J.F."/>
            <person name="Lucas S."/>
            <person name="Han C."/>
            <person name="Goodwin L."/>
            <person name="Pitluck S."/>
            <person name="Ivanova N."/>
            <person name="Ovchinikova G."/>
            <person name="Pati A."/>
            <person name="Chen A."/>
            <person name="Palaniappan K."/>
            <person name="Mavromatis K."/>
            <person name="Liolios K."/>
            <person name="Brettin T."/>
            <person name="Fiebig A."/>
            <person name="Rohde M."/>
            <person name="Abt B."/>
            <person name="Goker M."/>
            <person name="Detter J.C."/>
            <person name="Woyke T."/>
            <person name="Bristow J."/>
            <person name="Eisen J.A."/>
            <person name="Markowitz V."/>
            <person name="Hugenholtz P."/>
            <person name="Kyrpides N.C."/>
            <person name="Klenk H.P."/>
            <person name="Lapidus A."/>
        </authorList>
    </citation>
    <scope>NUCLEOTIDE SEQUENCE [LARGE SCALE GENOMIC DNA]</scope>
    <source>
        <strain evidence="4">DSM 44963</strain>
    </source>
</reference>
<dbReference type="RefSeq" id="WP_007906941.1">
    <property type="nucleotide sequence ID" value="NZ_ADVG01000001.1"/>
</dbReference>
<gene>
    <name evidence="3" type="ORF">Krac_11540</name>
</gene>
<dbReference type="InterPro" id="IPR017850">
    <property type="entry name" value="Alkaline_phosphatase_core_sf"/>
</dbReference>
<dbReference type="EMBL" id="ADVG01000001">
    <property type="protein sequence ID" value="EFH89951.1"/>
    <property type="molecule type" value="Genomic_DNA"/>
</dbReference>